<dbReference type="InterPro" id="IPR036734">
    <property type="entry name" value="Neur_chan_lig-bd_sf"/>
</dbReference>
<keyword evidence="3" id="KW-1185">Reference proteome</keyword>
<evidence type="ECO:0000313" key="3">
    <source>
        <dbReference type="Proteomes" id="UP001626550"/>
    </source>
</evidence>
<dbReference type="Proteomes" id="UP001626550">
    <property type="component" value="Unassembled WGS sequence"/>
</dbReference>
<evidence type="ECO:0000313" key="2">
    <source>
        <dbReference type="EMBL" id="KAL3308289.1"/>
    </source>
</evidence>
<reference evidence="2 3" key="1">
    <citation type="submission" date="2024-11" db="EMBL/GenBank/DDBJ databases">
        <title>Adaptive evolution of stress response genes in parasites aligns with host niche diversity.</title>
        <authorList>
            <person name="Hahn C."/>
            <person name="Resl P."/>
        </authorList>
    </citation>
    <scope>NUCLEOTIDE SEQUENCE [LARGE SCALE GENOMIC DNA]</scope>
    <source>
        <strain evidence="2">EGGRZ-B1_66</strain>
        <tissue evidence="2">Body</tissue>
    </source>
</reference>
<accession>A0ABD2PM16</accession>
<comment type="caution">
    <text evidence="2">The sequence shown here is derived from an EMBL/GenBank/DDBJ whole genome shotgun (WGS) entry which is preliminary data.</text>
</comment>
<dbReference type="AlphaFoldDB" id="A0ABD2PM16"/>
<protein>
    <recommendedName>
        <fullName evidence="1">Neurotransmitter-gated ion-channel ligand-binding domain-containing protein</fullName>
    </recommendedName>
</protein>
<name>A0ABD2PM16_9PLAT</name>
<feature type="domain" description="Neurotransmitter-gated ion-channel ligand-binding" evidence="1">
    <location>
        <begin position="1"/>
        <end position="65"/>
    </location>
</feature>
<dbReference type="Pfam" id="PF02931">
    <property type="entry name" value="Neur_chan_LBD"/>
    <property type="match status" value="1"/>
</dbReference>
<organism evidence="2 3">
    <name type="scientific">Cichlidogyrus casuarinus</name>
    <dbReference type="NCBI Taxonomy" id="1844966"/>
    <lineage>
        <taxon>Eukaryota</taxon>
        <taxon>Metazoa</taxon>
        <taxon>Spiralia</taxon>
        <taxon>Lophotrochozoa</taxon>
        <taxon>Platyhelminthes</taxon>
        <taxon>Monogenea</taxon>
        <taxon>Monopisthocotylea</taxon>
        <taxon>Dactylogyridea</taxon>
        <taxon>Ancyrocephalidae</taxon>
        <taxon>Cichlidogyrus</taxon>
    </lineage>
</organism>
<gene>
    <name evidence="2" type="ORF">Ciccas_013179</name>
</gene>
<dbReference type="EMBL" id="JBJKFK010005498">
    <property type="protein sequence ID" value="KAL3308289.1"/>
    <property type="molecule type" value="Genomic_DNA"/>
</dbReference>
<sequence length="77" mass="9377">MTYFPFDSQHCELHFGSTSLDDTELDLNFWRQKDYFQNSTVKDEYEFPYIDMKKFMPSNEWKTDGEDEIHVPAPRRM</sequence>
<evidence type="ECO:0000259" key="1">
    <source>
        <dbReference type="Pfam" id="PF02931"/>
    </source>
</evidence>
<proteinExistence type="predicted"/>
<dbReference type="InterPro" id="IPR006202">
    <property type="entry name" value="Neur_chan_lig-bd"/>
</dbReference>
<dbReference type="Gene3D" id="2.70.170.10">
    <property type="entry name" value="Neurotransmitter-gated ion-channel ligand-binding domain"/>
    <property type="match status" value="1"/>
</dbReference>
<dbReference type="SUPFAM" id="SSF63712">
    <property type="entry name" value="Nicotinic receptor ligand binding domain-like"/>
    <property type="match status" value="1"/>
</dbReference>